<accession>A0A1D7Y2L9</accession>
<dbReference type="InterPro" id="IPR036736">
    <property type="entry name" value="ACP-like_sf"/>
</dbReference>
<dbReference type="SMART" id="SM00824">
    <property type="entry name" value="PKS_TE"/>
    <property type="match status" value="1"/>
</dbReference>
<dbReference type="InterPro" id="IPR009081">
    <property type="entry name" value="PP-bd_ACP"/>
</dbReference>
<dbReference type="InterPro" id="IPR057326">
    <property type="entry name" value="KR_dom"/>
</dbReference>
<dbReference type="Gene3D" id="3.40.366.10">
    <property type="entry name" value="Malonyl-Coenzyme A Acyl Carrier Protein, domain 2"/>
    <property type="match status" value="1"/>
</dbReference>
<dbReference type="Pfam" id="PF00698">
    <property type="entry name" value="Acyl_transf_1"/>
    <property type="match status" value="1"/>
</dbReference>
<feature type="domain" description="PKS/mFAS DH" evidence="13">
    <location>
        <begin position="933"/>
        <end position="1207"/>
    </location>
</feature>
<dbReference type="GO" id="GO:0033068">
    <property type="term" value="P:macrolide biosynthetic process"/>
    <property type="evidence" value="ECO:0007669"/>
    <property type="project" value="UniProtKB-ARBA"/>
</dbReference>
<dbReference type="PROSITE" id="PS00012">
    <property type="entry name" value="PHOSPHOPANTETHEINE"/>
    <property type="match status" value="1"/>
</dbReference>
<dbReference type="FunFam" id="3.40.366.10:FF:000002">
    <property type="entry name" value="Probable polyketide synthase 2"/>
    <property type="match status" value="1"/>
</dbReference>
<dbReference type="Gene3D" id="3.40.50.720">
    <property type="entry name" value="NAD(P)-binding Rossmann-like Domain"/>
    <property type="match status" value="1"/>
</dbReference>
<dbReference type="SUPFAM" id="SSF52151">
    <property type="entry name" value="FabD/lysophospholipase-like"/>
    <property type="match status" value="1"/>
</dbReference>
<dbReference type="GO" id="GO:0006633">
    <property type="term" value="P:fatty acid biosynthetic process"/>
    <property type="evidence" value="ECO:0007669"/>
    <property type="project" value="InterPro"/>
</dbReference>
<dbReference type="Gene3D" id="1.10.1200.10">
    <property type="entry name" value="ACP-like"/>
    <property type="match status" value="1"/>
</dbReference>
<dbReference type="SUPFAM" id="SSF47336">
    <property type="entry name" value="ACP-like"/>
    <property type="match status" value="1"/>
</dbReference>
<feature type="domain" description="Ketosynthase family 3 (KS3)" evidence="12">
    <location>
        <begin position="34"/>
        <end position="459"/>
    </location>
</feature>
<dbReference type="InterPro" id="IPR020841">
    <property type="entry name" value="PKS_Beta-ketoAc_synthase_dom"/>
</dbReference>
<dbReference type="Pfam" id="PF00550">
    <property type="entry name" value="PP-binding"/>
    <property type="match status" value="1"/>
</dbReference>
<dbReference type="Gene3D" id="3.10.129.110">
    <property type="entry name" value="Polyketide synthase dehydratase"/>
    <property type="match status" value="1"/>
</dbReference>
<dbReference type="InterPro" id="IPR013968">
    <property type="entry name" value="PKS_KR"/>
</dbReference>
<organism evidence="14 15">
    <name type="scientific">Streptomyces fodineus</name>
    <dbReference type="NCBI Taxonomy" id="1904616"/>
    <lineage>
        <taxon>Bacteria</taxon>
        <taxon>Bacillati</taxon>
        <taxon>Actinomycetota</taxon>
        <taxon>Actinomycetes</taxon>
        <taxon>Kitasatosporales</taxon>
        <taxon>Streptomycetaceae</taxon>
        <taxon>Streptomyces</taxon>
    </lineage>
</organism>
<feature type="coiled-coil region" evidence="10">
    <location>
        <begin position="5"/>
        <end position="32"/>
    </location>
</feature>
<dbReference type="InterPro" id="IPR049551">
    <property type="entry name" value="PKS_DH_C"/>
</dbReference>
<gene>
    <name evidence="14" type="ORF">BFF78_00770</name>
</gene>
<comment type="pathway">
    <text evidence="2">Antibiotic biosynthesis.</text>
</comment>
<dbReference type="SUPFAM" id="SSF55048">
    <property type="entry name" value="Probable ACP-binding domain of malonyl-CoA ACP transacylase"/>
    <property type="match status" value="1"/>
</dbReference>
<feature type="region of interest" description="N-terminal hotdog fold" evidence="9">
    <location>
        <begin position="933"/>
        <end position="1060"/>
    </location>
</feature>
<dbReference type="Pfam" id="PF02801">
    <property type="entry name" value="Ketoacyl-synt_C"/>
    <property type="match status" value="1"/>
</dbReference>
<feature type="region of interest" description="C-terminal hotdog fold" evidence="9">
    <location>
        <begin position="1072"/>
        <end position="1207"/>
    </location>
</feature>
<dbReference type="Pfam" id="PF22953">
    <property type="entry name" value="SpnB_Rossmann"/>
    <property type="match status" value="1"/>
</dbReference>
<dbReference type="InterPro" id="IPR020807">
    <property type="entry name" value="PKS_DH"/>
</dbReference>
<evidence type="ECO:0000256" key="9">
    <source>
        <dbReference type="PROSITE-ProRule" id="PRU01363"/>
    </source>
</evidence>
<reference evidence="15" key="1">
    <citation type="submission" date="2016-09" db="EMBL/GenBank/DDBJ databases">
        <title>Streptomyces puniciscabiei strain:TW1S1 Genome sequencing and assembly.</title>
        <authorList>
            <person name="Kim M.-K."/>
            <person name="Kim S.B."/>
        </authorList>
    </citation>
    <scope>NUCLEOTIDE SEQUENCE [LARGE SCALE GENOMIC DNA]</scope>
    <source>
        <strain evidence="15">TW1S1</strain>
    </source>
</reference>
<dbReference type="PROSITE" id="PS52004">
    <property type="entry name" value="KS3_2"/>
    <property type="match status" value="1"/>
</dbReference>
<dbReference type="InterPro" id="IPR020806">
    <property type="entry name" value="PKS_PP-bd"/>
</dbReference>
<dbReference type="Gene3D" id="3.30.70.3290">
    <property type="match status" value="1"/>
</dbReference>
<dbReference type="Gene3D" id="3.40.50.1820">
    <property type="entry name" value="alpha/beta hydrolase"/>
    <property type="match status" value="1"/>
</dbReference>
<evidence type="ECO:0000256" key="4">
    <source>
        <dbReference type="ARBA" id="ARBA00022553"/>
    </source>
</evidence>
<dbReference type="PROSITE" id="PS00606">
    <property type="entry name" value="KS3_1"/>
    <property type="match status" value="1"/>
</dbReference>
<dbReference type="SUPFAM" id="SSF53474">
    <property type="entry name" value="alpha/beta-Hydrolases"/>
    <property type="match status" value="1"/>
</dbReference>
<dbReference type="Pfam" id="PF21089">
    <property type="entry name" value="PKS_DH_N"/>
    <property type="match status" value="1"/>
</dbReference>
<dbReference type="GO" id="GO:0004315">
    <property type="term" value="F:3-oxoacyl-[acyl-carrier-protein] synthase activity"/>
    <property type="evidence" value="ECO:0007669"/>
    <property type="project" value="InterPro"/>
</dbReference>
<dbReference type="PROSITE" id="PS50075">
    <property type="entry name" value="CARRIER"/>
    <property type="match status" value="1"/>
</dbReference>
<protein>
    <submittedName>
        <fullName evidence="14">Uncharacterized protein</fullName>
    </submittedName>
</protein>
<dbReference type="InterPro" id="IPR032821">
    <property type="entry name" value="PKS_assoc"/>
</dbReference>
<keyword evidence="6" id="KW-0045">Antibiotic biosynthesis</keyword>
<dbReference type="InterPro" id="IPR018201">
    <property type="entry name" value="Ketoacyl_synth_AS"/>
</dbReference>
<keyword evidence="4" id="KW-0597">Phosphoprotein</keyword>
<dbReference type="Pfam" id="PF00109">
    <property type="entry name" value="ketoacyl-synt"/>
    <property type="match status" value="1"/>
</dbReference>
<name>A0A1D7Y2L9_9ACTN</name>
<dbReference type="InterPro" id="IPR014031">
    <property type="entry name" value="Ketoacyl_synth_C"/>
</dbReference>
<dbReference type="InterPro" id="IPR020802">
    <property type="entry name" value="TesA-like"/>
</dbReference>
<feature type="active site" description="Proton donor; for dehydratase activity" evidence="9">
    <location>
        <position position="1131"/>
    </location>
</feature>
<dbReference type="SMART" id="SM00827">
    <property type="entry name" value="PKS_AT"/>
    <property type="match status" value="1"/>
</dbReference>
<dbReference type="GO" id="GO:0031177">
    <property type="term" value="F:phosphopantetheine binding"/>
    <property type="evidence" value="ECO:0007669"/>
    <property type="project" value="InterPro"/>
</dbReference>
<dbReference type="InterPro" id="IPR014030">
    <property type="entry name" value="Ketoacyl_synth_N"/>
</dbReference>
<proteinExistence type="predicted"/>
<keyword evidence="5" id="KW-0808">Transferase</keyword>
<dbReference type="InterPro" id="IPR036291">
    <property type="entry name" value="NAD(P)-bd_dom_sf"/>
</dbReference>
<dbReference type="InterPro" id="IPR001227">
    <property type="entry name" value="Ac_transferase_dom_sf"/>
</dbReference>
<dbReference type="PANTHER" id="PTHR43775">
    <property type="entry name" value="FATTY ACID SYNTHASE"/>
    <property type="match status" value="1"/>
</dbReference>
<dbReference type="SMART" id="SM00825">
    <property type="entry name" value="PKS_KS"/>
    <property type="match status" value="1"/>
</dbReference>
<evidence type="ECO:0000256" key="10">
    <source>
        <dbReference type="SAM" id="Coils"/>
    </source>
</evidence>
<dbReference type="InterPro" id="IPR050091">
    <property type="entry name" value="PKS_NRPS_Biosynth_Enz"/>
</dbReference>
<dbReference type="EMBL" id="CP017248">
    <property type="protein sequence ID" value="AOR29813.1"/>
    <property type="molecule type" value="Genomic_DNA"/>
</dbReference>
<evidence type="ECO:0000259" key="12">
    <source>
        <dbReference type="PROSITE" id="PS52004"/>
    </source>
</evidence>
<dbReference type="SMART" id="SM00826">
    <property type="entry name" value="PKS_DH"/>
    <property type="match status" value="1"/>
</dbReference>
<dbReference type="CDD" id="cd00833">
    <property type="entry name" value="PKS"/>
    <property type="match status" value="1"/>
</dbReference>
<dbReference type="Pfam" id="PF08990">
    <property type="entry name" value="Docking"/>
    <property type="match status" value="1"/>
</dbReference>
<keyword evidence="3" id="KW-0596">Phosphopantetheine</keyword>
<dbReference type="SUPFAM" id="SSF51735">
    <property type="entry name" value="NAD(P)-binding Rossmann-fold domains"/>
    <property type="match status" value="2"/>
</dbReference>
<dbReference type="SUPFAM" id="SSF53901">
    <property type="entry name" value="Thiolase-like"/>
    <property type="match status" value="1"/>
</dbReference>
<keyword evidence="7" id="KW-0511">Multifunctional enzyme</keyword>
<dbReference type="InterPro" id="IPR001031">
    <property type="entry name" value="Thioesterase"/>
</dbReference>
<evidence type="ECO:0000256" key="6">
    <source>
        <dbReference type="ARBA" id="ARBA00023194"/>
    </source>
</evidence>
<dbReference type="InterPro" id="IPR042104">
    <property type="entry name" value="PKS_dehydratase_sf"/>
</dbReference>
<dbReference type="Pfam" id="PF14765">
    <property type="entry name" value="PS-DH"/>
    <property type="match status" value="1"/>
</dbReference>
<dbReference type="GO" id="GO:0004312">
    <property type="term" value="F:fatty acid synthase activity"/>
    <property type="evidence" value="ECO:0007669"/>
    <property type="project" value="TreeGrafter"/>
</dbReference>
<evidence type="ECO:0000256" key="1">
    <source>
        <dbReference type="ARBA" id="ARBA00001957"/>
    </source>
</evidence>
<keyword evidence="8" id="KW-0012">Acyltransferase</keyword>
<feature type="domain" description="Carrier" evidence="11">
    <location>
        <begin position="1675"/>
        <end position="1750"/>
    </location>
</feature>
<dbReference type="CDD" id="cd08956">
    <property type="entry name" value="KR_3_FAS_SDR_x"/>
    <property type="match status" value="1"/>
</dbReference>
<keyword evidence="15" id="KW-1185">Reference proteome</keyword>
<evidence type="ECO:0000259" key="11">
    <source>
        <dbReference type="PROSITE" id="PS50075"/>
    </source>
</evidence>
<dbReference type="InterPro" id="IPR006162">
    <property type="entry name" value="Ppantetheine_attach_site"/>
</dbReference>
<evidence type="ECO:0000313" key="15">
    <source>
        <dbReference type="Proteomes" id="UP000094960"/>
    </source>
</evidence>
<dbReference type="Pfam" id="PF16197">
    <property type="entry name" value="KAsynt_C_assoc"/>
    <property type="match status" value="1"/>
</dbReference>
<dbReference type="PROSITE" id="PS52019">
    <property type="entry name" value="PKS_MFAS_DH"/>
    <property type="match status" value="1"/>
</dbReference>
<dbReference type="InterPro" id="IPR055123">
    <property type="entry name" value="SpnB-like_Rossmann"/>
</dbReference>
<dbReference type="InterPro" id="IPR014043">
    <property type="entry name" value="Acyl_transferase_dom"/>
</dbReference>
<evidence type="ECO:0000313" key="14">
    <source>
        <dbReference type="EMBL" id="AOR29813.1"/>
    </source>
</evidence>
<dbReference type="PANTHER" id="PTHR43775:SF51">
    <property type="entry name" value="INACTIVE PHENOLPHTHIOCEROL SYNTHESIS POLYKETIDE SYNTHASE TYPE I PKS1-RELATED"/>
    <property type="match status" value="1"/>
</dbReference>
<dbReference type="FunFam" id="1.10.1200.10:FF:000007">
    <property type="entry name" value="Probable polyketide synthase pks17"/>
    <property type="match status" value="1"/>
</dbReference>
<evidence type="ECO:0000256" key="7">
    <source>
        <dbReference type="ARBA" id="ARBA00023268"/>
    </source>
</evidence>
<dbReference type="InterPro" id="IPR016039">
    <property type="entry name" value="Thiolase-like"/>
</dbReference>
<evidence type="ECO:0000256" key="5">
    <source>
        <dbReference type="ARBA" id="ARBA00022679"/>
    </source>
</evidence>
<evidence type="ECO:0000256" key="3">
    <source>
        <dbReference type="ARBA" id="ARBA00022450"/>
    </source>
</evidence>
<dbReference type="SMART" id="SM00822">
    <property type="entry name" value="PKS_KR"/>
    <property type="match status" value="1"/>
</dbReference>
<dbReference type="Pfam" id="PF00975">
    <property type="entry name" value="Thioesterase"/>
    <property type="match status" value="1"/>
</dbReference>
<dbReference type="InterPro" id="IPR049900">
    <property type="entry name" value="PKS_mFAS_DH"/>
</dbReference>
<dbReference type="KEGG" id="spun:BFF78_00770"/>
<evidence type="ECO:0000256" key="8">
    <source>
        <dbReference type="ARBA" id="ARBA00023315"/>
    </source>
</evidence>
<dbReference type="InterPro" id="IPR016036">
    <property type="entry name" value="Malonyl_transacylase_ACP-bd"/>
</dbReference>
<keyword evidence="10" id="KW-0175">Coiled coil</keyword>
<dbReference type="FunFam" id="3.40.47.10:FF:000019">
    <property type="entry name" value="Polyketide synthase type I"/>
    <property type="match status" value="1"/>
</dbReference>
<dbReference type="InterPro" id="IPR015083">
    <property type="entry name" value="NorB/c/GfsB-D-like_docking"/>
</dbReference>
<feature type="active site" description="Proton acceptor; for dehydratase activity" evidence="9">
    <location>
        <position position="965"/>
    </location>
</feature>
<dbReference type="Pfam" id="PF08659">
    <property type="entry name" value="KR"/>
    <property type="match status" value="1"/>
</dbReference>
<comment type="cofactor">
    <cofactor evidence="1">
        <name>pantetheine 4'-phosphate</name>
        <dbReference type="ChEBI" id="CHEBI:47942"/>
    </cofactor>
</comment>
<sequence length="2042" mass="213747">MTTEKNDLIDALRKSLKETERLRQQNRRLLARSTEPLAIVGMSCRYPGGVTSPDELWDLVAAGRDAVTALPEDRGWNVERLYDPDPDQLGTVYTRAGGFLERPGDFDAEFFGISPREALAMDPQQRLLLESAWEAFEDAGIDPSSLHGSDTGVFCGVGSSDYAVVAGGDQSRVEGLRLTGIAASVVSGRLSYTFGLEGPAVSVDTACSSSLVALHLATQALRAGECSLALAGGVTVMSSPFLLTEFSRQRGLSPDGRCKAYAAAADGTGFADGAGLLVLERLSDARRNGHRILGLLRGSAVNQDGASNGLTAPNGPSQERVIRAALDNAGLSPADVDAVEGHGTGTKLGDPIEARALLATYGRERNNGPLWLGSVKSNIGHTSAAAGVAGVIKMVMAMRHGQLPATLHVDEPSSHVDWASGEVELLTEAREWPASDRPRRAGVSSFGVSGTNAHVIVEEAPAEEPAPAGEEAPADRTVGAVPVLVSGRSAAALRAQAARLRERLLADPEPGLADLGFSSVSSRALLERRAVVVACDRAGLLAGLEALAGGEPAAGVVEGRQVTGETAVLFTGQGAQRARMGVELAASYPRFAEALDEVCAELDPLVGRSVRELLSAGEGSEDAGLLDATQFTQVVLFAVEVALFRLVESLGVRPDYLIGHSVGELAAAHVAGVLSLADACVLVVARGRLMGALPAGGAMVAVQAGEDEVAASLAGFEGRVEIAAVNGPRAVVVSGDAGAVEEWLPRWEGRKTSRLRVSHAFHSPCMEPMLEDFRRVAEGLCFNEPRIPIVCNVTGELVSSEVTDPGYWVRHVREAVRFADGIRTLHGLGVRRYLELGPDAVLTAMARQCLDEEDGTVFAAALRARHPEAETFAAFLGQAHIAGVGVDWPAFYAGTGARRVALPTYAFQRERYWLAPDTGIVDAAAAGLGRIEHPILAGGVQIGDRDEWVFTGRLSTDTQPWVSEHVLLGNIVVPGTALVELALAAGRQVDSPVLDELVLEAPLLLEDGAALQLQVTVGQADDDGRRNMAVYSRPETGGEEELPEATCHARGRLAGDAEPPAPFPAQWPPAGAEPVAVEGLYPRLADLGLDYGPLFQGVRAAWRSGDEVYAEVALPDDAEAEAFGIHPALFDAALHGGMLGRDTGASVDLPYSWSGVLLGQTGPSRVRARISPAGESALRIDVVGELGEPVLSVSELASRPVEQAELEAASRSGQKSLFQLDWVSVAAGPLKSARVAVLGELAASGERFADLDALEQALAEGAAAPDTVLAGVEAPAGAGDPAESARATAGRALELIQRWLASEALTDTVLTVVTRHAVDVDDEAADVAQAAVWGLVHTAQSEHPGRFAQVDLDDGEEPEWGALLDLDEPQIAVRKGRLLAPRLTRASVEPPAFAPDPAGTVLITGGTGGLGALFARHLAERHGAKHLLLVSRRGPAADGVQDLVAELETLGAKAQVAACDVSDPAQLADVLGTLEQPLTAVVHAAGVLDDGVVESLTAEQVERVMRAKVDAAWHLHELTAGMELSAFVLFSSAAALFGNPGQGNYAAANAALDALAARLRAEGLPARSLAWGVWADSIGMTGGFNEADRARMERMGVTPLPAELGLELFDQALGLDAALLVPVGLEPTALRAQARAGMLPALLRGLVRTPARRTEPTGGSLAQRLAAVAEAERDQVVLQVVQAQVAAVLGHPSAAVIDPDRGFHELGLDSLGAVQLRNRLTQTTGLRLPTTFVLDHPTSAAAAKMLCEMLGEGLPAPRHDASVSVDRDSHGTLAALLDQAYVEGTMPEAWQWLSEASRFRPSFASSAGLGDDIGSVVRLASGPGLPKLVCVPSFMYVVGSGPHQFMRFAARFDGVRDVFACSLPGFRGTDPVPGSWEAAIDAMTDSVLRAVGDAPFVLVGYSAGGLIAHSLAAALEARGSAAAGIVLIDTPSPEQDAAIDRAFSAVTTAMFENERHAMMIDDANWLGMGIYSRLSRERGRPARIDTPALLVRSTVALNGDGPADWPVWEVTEDQVGIAADHLALVESAATETADAVEGWLQA</sequence>
<evidence type="ECO:0000256" key="2">
    <source>
        <dbReference type="ARBA" id="ARBA00004792"/>
    </source>
</evidence>
<dbReference type="InterPro" id="IPR049552">
    <property type="entry name" value="PKS_DH_N"/>
</dbReference>
<dbReference type="SMART" id="SM00823">
    <property type="entry name" value="PKS_PP"/>
    <property type="match status" value="1"/>
</dbReference>
<dbReference type="Proteomes" id="UP000094960">
    <property type="component" value="Chromosome"/>
</dbReference>
<dbReference type="RefSeq" id="WP_069776471.1">
    <property type="nucleotide sequence ID" value="NZ_CP017248.1"/>
</dbReference>
<evidence type="ECO:0000259" key="13">
    <source>
        <dbReference type="PROSITE" id="PS52019"/>
    </source>
</evidence>
<dbReference type="InterPro" id="IPR016035">
    <property type="entry name" value="Acyl_Trfase/lysoPLipase"/>
</dbReference>
<dbReference type="InterPro" id="IPR029058">
    <property type="entry name" value="AB_hydrolase_fold"/>
</dbReference>
<dbReference type="Gene3D" id="3.40.47.10">
    <property type="match status" value="1"/>
</dbReference>